<name>A0ABU9DT77_9BACL</name>
<gene>
    <name evidence="5" type="ORF">WMW72_25565</name>
</gene>
<keyword evidence="2" id="KW-0472">Membrane</keyword>
<dbReference type="RefSeq" id="WP_341418416.1">
    <property type="nucleotide sequence ID" value="NZ_JBBPCC010000020.1"/>
</dbReference>
<keyword evidence="2" id="KW-0812">Transmembrane</keyword>
<feature type="signal peptide" evidence="3">
    <location>
        <begin position="1"/>
        <end position="27"/>
    </location>
</feature>
<evidence type="ECO:0000313" key="6">
    <source>
        <dbReference type="Proteomes" id="UP001469365"/>
    </source>
</evidence>
<reference evidence="5 6" key="1">
    <citation type="submission" date="2024-04" db="EMBL/GenBank/DDBJ databases">
        <title>draft genome sequnece of Paenibacillus filicis.</title>
        <authorList>
            <person name="Kim D.-U."/>
        </authorList>
    </citation>
    <scope>NUCLEOTIDE SEQUENCE [LARGE SCALE GENOMIC DNA]</scope>
    <source>
        <strain evidence="5 6">KACC14197</strain>
    </source>
</reference>
<evidence type="ECO:0000259" key="4">
    <source>
        <dbReference type="Pfam" id="PF07987"/>
    </source>
</evidence>
<dbReference type="Proteomes" id="UP001469365">
    <property type="component" value="Unassembled WGS sequence"/>
</dbReference>
<keyword evidence="2" id="KW-1133">Transmembrane helix</keyword>
<feature type="chain" id="PRO_5045138022" evidence="3">
    <location>
        <begin position="28"/>
        <end position="216"/>
    </location>
</feature>
<feature type="compositionally biased region" description="Low complexity" evidence="1">
    <location>
        <begin position="168"/>
        <end position="177"/>
    </location>
</feature>
<evidence type="ECO:0000256" key="3">
    <source>
        <dbReference type="SAM" id="SignalP"/>
    </source>
</evidence>
<dbReference type="Gene3D" id="2.60.40.2230">
    <property type="entry name" value="Uncharacterised protein YcnI-like PF07987, DUF1775"/>
    <property type="match status" value="1"/>
</dbReference>
<organism evidence="5 6">
    <name type="scientific">Paenibacillus filicis</name>
    <dbReference type="NCBI Taxonomy" id="669464"/>
    <lineage>
        <taxon>Bacteria</taxon>
        <taxon>Bacillati</taxon>
        <taxon>Bacillota</taxon>
        <taxon>Bacilli</taxon>
        <taxon>Bacillales</taxon>
        <taxon>Paenibacillaceae</taxon>
        <taxon>Paenibacillus</taxon>
    </lineage>
</organism>
<feature type="region of interest" description="Disordered" evidence="1">
    <location>
        <begin position="146"/>
        <end position="177"/>
    </location>
</feature>
<accession>A0ABU9DT77</accession>
<evidence type="ECO:0000256" key="2">
    <source>
        <dbReference type="SAM" id="Phobius"/>
    </source>
</evidence>
<keyword evidence="6" id="KW-1185">Reference proteome</keyword>
<dbReference type="Pfam" id="PF07987">
    <property type="entry name" value="DUF1775"/>
    <property type="match status" value="1"/>
</dbReference>
<protein>
    <submittedName>
        <fullName evidence="5">YcnI family protein</fullName>
    </submittedName>
</protein>
<feature type="domain" description="YncI copper-binding" evidence="4">
    <location>
        <begin position="28"/>
        <end position="146"/>
    </location>
</feature>
<dbReference type="InterPro" id="IPR012533">
    <property type="entry name" value="YcnI-copper_dom"/>
</dbReference>
<sequence>MKTLKPVYGTFVLVLFLSLLLSGVASAHVTVLPSEVTQGGYEKFAVRVPNEKTIPTVKVEVKFQLDAVSISRFEPKPGWSYELTKDGDKITGVTWTATGEGLGATEFGEFYMQGKVADAATSISWKAYQTYKDGSVVEWVGAAGSDKPASVTKVNPKPAGSSTDSHGHTAAPGAAGTAAEAAPASSAGGSSLPTILSIVAVVLSAASLLVSLTRKK</sequence>
<evidence type="ECO:0000256" key="1">
    <source>
        <dbReference type="SAM" id="MobiDB-lite"/>
    </source>
</evidence>
<proteinExistence type="predicted"/>
<dbReference type="EMBL" id="JBBPCC010000020">
    <property type="protein sequence ID" value="MEK8131280.1"/>
    <property type="molecule type" value="Genomic_DNA"/>
</dbReference>
<dbReference type="CDD" id="cd08545">
    <property type="entry name" value="YcnI_like"/>
    <property type="match status" value="1"/>
</dbReference>
<feature type="transmembrane region" description="Helical" evidence="2">
    <location>
        <begin position="192"/>
        <end position="212"/>
    </location>
</feature>
<comment type="caution">
    <text evidence="5">The sequence shown here is derived from an EMBL/GenBank/DDBJ whole genome shotgun (WGS) entry which is preliminary data.</text>
</comment>
<keyword evidence="3" id="KW-0732">Signal</keyword>
<dbReference type="InterPro" id="IPR038507">
    <property type="entry name" value="YcnI-like_sf"/>
</dbReference>
<evidence type="ECO:0000313" key="5">
    <source>
        <dbReference type="EMBL" id="MEK8131280.1"/>
    </source>
</evidence>